<evidence type="ECO:0000256" key="3">
    <source>
        <dbReference type="ARBA" id="ARBA00022692"/>
    </source>
</evidence>
<evidence type="ECO:0000256" key="5">
    <source>
        <dbReference type="ARBA" id="ARBA00023136"/>
    </source>
</evidence>
<evidence type="ECO:0000256" key="4">
    <source>
        <dbReference type="ARBA" id="ARBA00022989"/>
    </source>
</evidence>
<comment type="subcellular location">
    <subcellularLocation>
        <location evidence="1">Cell membrane</location>
        <topology evidence="1">Multi-pass membrane protein</topology>
    </subcellularLocation>
</comment>
<sequence>MQIAISQTIKNECKDYFYITLGLLLYTFGWTIFLLPYQIVTGGVTGIAAVIYYGTGIPIYLSYFLINAALLLAALKILGFKFMVKTIYAIIMLSLFLALAQDWMIGEDGKMVQILGEGQDFMSLIIGCLFTGLSLAIVFLHNGSTGGTDIIAAIVNKYHNISLGRVLIFVDLLIVGSSFFVFNAKPEFTAIDAVRKVVFGLCTMVIENLVLDYVMNAKRESVQFMI</sequence>
<dbReference type="EMBL" id="AJWZ01008523">
    <property type="protein sequence ID" value="EKC53873.1"/>
    <property type="molecule type" value="Genomic_DNA"/>
</dbReference>
<feature type="transmembrane region" description="Helical" evidence="6">
    <location>
        <begin position="197"/>
        <end position="215"/>
    </location>
</feature>
<dbReference type="PANTHER" id="PTHR33545">
    <property type="entry name" value="UPF0750 MEMBRANE PROTEIN YITT-RELATED"/>
    <property type="match status" value="1"/>
</dbReference>
<feature type="transmembrane region" description="Helical" evidence="6">
    <location>
        <begin position="162"/>
        <end position="182"/>
    </location>
</feature>
<accession>K1S8R2</accession>
<dbReference type="InterPro" id="IPR051461">
    <property type="entry name" value="UPF0750_membrane"/>
</dbReference>
<evidence type="ECO:0000256" key="2">
    <source>
        <dbReference type="ARBA" id="ARBA00022475"/>
    </source>
</evidence>
<feature type="transmembrane region" description="Helical" evidence="6">
    <location>
        <begin position="16"/>
        <end position="39"/>
    </location>
</feature>
<reference evidence="7" key="1">
    <citation type="journal article" date="2013" name="Environ. Microbiol.">
        <title>Microbiota from the distal guts of lean and obese adolescents exhibit partial functional redundancy besides clear differences in community structure.</title>
        <authorList>
            <person name="Ferrer M."/>
            <person name="Ruiz A."/>
            <person name="Lanza F."/>
            <person name="Haange S.B."/>
            <person name="Oberbach A."/>
            <person name="Till H."/>
            <person name="Bargiela R."/>
            <person name="Campoy C."/>
            <person name="Segura M.T."/>
            <person name="Richter M."/>
            <person name="von Bergen M."/>
            <person name="Seifert J."/>
            <person name="Suarez A."/>
        </authorList>
    </citation>
    <scope>NUCLEOTIDE SEQUENCE</scope>
</reference>
<dbReference type="PANTHER" id="PTHR33545:SF5">
    <property type="entry name" value="UPF0750 MEMBRANE PROTEIN YITT"/>
    <property type="match status" value="1"/>
</dbReference>
<feature type="transmembrane region" description="Helical" evidence="6">
    <location>
        <begin position="82"/>
        <end position="101"/>
    </location>
</feature>
<evidence type="ECO:0000256" key="1">
    <source>
        <dbReference type="ARBA" id="ARBA00004651"/>
    </source>
</evidence>
<feature type="transmembrane region" description="Helical" evidence="6">
    <location>
        <begin position="51"/>
        <end position="75"/>
    </location>
</feature>
<proteinExistence type="predicted"/>
<dbReference type="GO" id="GO:0005886">
    <property type="term" value="C:plasma membrane"/>
    <property type="evidence" value="ECO:0007669"/>
    <property type="project" value="UniProtKB-SubCell"/>
</dbReference>
<organism evidence="7">
    <name type="scientific">human gut metagenome</name>
    <dbReference type="NCBI Taxonomy" id="408170"/>
    <lineage>
        <taxon>unclassified sequences</taxon>
        <taxon>metagenomes</taxon>
        <taxon>organismal metagenomes</taxon>
    </lineage>
</organism>
<evidence type="ECO:0000313" key="7">
    <source>
        <dbReference type="EMBL" id="EKC53873.1"/>
    </source>
</evidence>
<keyword evidence="4 6" id="KW-1133">Transmembrane helix</keyword>
<name>K1S8R2_9ZZZZ</name>
<dbReference type="AlphaFoldDB" id="K1S8R2"/>
<keyword evidence="5 6" id="KW-0472">Membrane</keyword>
<feature type="transmembrane region" description="Helical" evidence="6">
    <location>
        <begin position="121"/>
        <end position="141"/>
    </location>
</feature>
<keyword evidence="2" id="KW-1003">Cell membrane</keyword>
<keyword evidence="3 6" id="KW-0812">Transmembrane</keyword>
<feature type="non-terminal residue" evidence="7">
    <location>
        <position position="226"/>
    </location>
</feature>
<gene>
    <name evidence="7" type="ORF">OBE_12376</name>
</gene>
<protein>
    <submittedName>
        <fullName evidence="7">YitT family protein</fullName>
    </submittedName>
</protein>
<comment type="caution">
    <text evidence="7">The sequence shown here is derived from an EMBL/GenBank/DDBJ whole genome shotgun (WGS) entry which is preliminary data.</text>
</comment>
<evidence type="ECO:0000256" key="6">
    <source>
        <dbReference type="SAM" id="Phobius"/>
    </source>
</evidence>
<dbReference type="Pfam" id="PF02588">
    <property type="entry name" value="YitT_membrane"/>
    <property type="match status" value="1"/>
</dbReference>
<dbReference type="InterPro" id="IPR003740">
    <property type="entry name" value="YitT"/>
</dbReference>